<evidence type="ECO:0000313" key="7">
    <source>
        <dbReference type="Proteomes" id="UP000610746"/>
    </source>
</evidence>
<dbReference type="InterPro" id="IPR002938">
    <property type="entry name" value="FAD-bd"/>
</dbReference>
<evidence type="ECO:0000256" key="1">
    <source>
        <dbReference type="ARBA" id="ARBA00022630"/>
    </source>
</evidence>
<accession>A0A8J8GAR1</accession>
<dbReference type="GO" id="GO:0004497">
    <property type="term" value="F:monooxygenase activity"/>
    <property type="evidence" value="ECO:0007669"/>
    <property type="project" value="UniProtKB-KW"/>
</dbReference>
<sequence>MKNESQNFWKYCEDCDGIGKNRLRIRKKIKLRYEKQLKFYQDSDQQGAKPVPPENPLLKCEICDGTGILRADQNLPPNFETLPKIAIIGGGIGGIALAAACLHRGIPFILYEKDISFDSRKQGYGLTLQQASKAINALGISKLSKGLISTRHVVHNEEGKILGEWGMRKWLGENTNYISRRKNIHIGRQNLRLELLNQLDANNTVKWGHQLLNLKNCEDGSIEIEFNNEGKSVFTKPDLIVGADGIRSTVRSLTIDESEFPLRYLDCIVILGICSLDKIKNVDNILLDSETVFQTANGIERMYMMPYSQDEIMWQFSYQISEKDAKILSEKGSKVLKKDVFERVKNWHAPIPEIISATSEDLISGYPVYDRELLNIEILQKNKTITFLGDAAHPMSPFKGQGANQALLDALNLAKLILKNCKNSDWRKNGIRTSVLNQFEEEMLKRSATKVEDSRNAAEFLHTEKVLIQGNQPRGNILK</sequence>
<keyword evidence="1" id="KW-0285">Flavoprotein</keyword>
<dbReference type="Pfam" id="PF01494">
    <property type="entry name" value="FAD_binding_3"/>
    <property type="match status" value="1"/>
</dbReference>
<dbReference type="PANTHER" id="PTHR46972:SF1">
    <property type="entry name" value="FAD DEPENDENT OXIDOREDUCTASE DOMAIN-CONTAINING PROTEIN"/>
    <property type="match status" value="1"/>
</dbReference>
<evidence type="ECO:0000256" key="2">
    <source>
        <dbReference type="ARBA" id="ARBA00022827"/>
    </source>
</evidence>
<evidence type="ECO:0000256" key="3">
    <source>
        <dbReference type="ARBA" id="ARBA00023002"/>
    </source>
</evidence>
<protein>
    <submittedName>
        <fullName evidence="6">2-polyprenyl-6-methoxyphenol hydroxylase-like FAD-dependent oxidoreductase</fullName>
    </submittedName>
</protein>
<name>A0A8J8GAR1_9FLAO</name>
<keyword evidence="7" id="KW-1185">Reference proteome</keyword>
<dbReference type="PANTHER" id="PTHR46972">
    <property type="entry name" value="MONOOXYGENASE ASQM-RELATED"/>
    <property type="match status" value="1"/>
</dbReference>
<dbReference type="EMBL" id="JABSNO010000016">
    <property type="protein sequence ID" value="NRS93102.1"/>
    <property type="molecule type" value="Genomic_DNA"/>
</dbReference>
<keyword evidence="4" id="KW-0503">Monooxygenase</keyword>
<reference evidence="6" key="1">
    <citation type="submission" date="2020-05" db="EMBL/GenBank/DDBJ databases">
        <title>Genomic Encyclopedia of Type Strains, Phase IV (KMG-V): Genome sequencing to study the core and pangenomes of soil and plant-associated prokaryotes.</title>
        <authorList>
            <person name="Whitman W."/>
        </authorList>
    </citation>
    <scope>NUCLEOTIDE SEQUENCE</scope>
    <source>
        <strain evidence="6">16F</strain>
    </source>
</reference>
<dbReference type="InterPro" id="IPR036188">
    <property type="entry name" value="FAD/NAD-bd_sf"/>
</dbReference>
<dbReference type="SUPFAM" id="SSF51905">
    <property type="entry name" value="FAD/NAD(P)-binding domain"/>
    <property type="match status" value="1"/>
</dbReference>
<dbReference type="PRINTS" id="PR00420">
    <property type="entry name" value="RNGMNOXGNASE"/>
</dbReference>
<keyword evidence="3" id="KW-0560">Oxidoreductase</keyword>
<evidence type="ECO:0000256" key="4">
    <source>
        <dbReference type="ARBA" id="ARBA00023033"/>
    </source>
</evidence>
<dbReference type="AlphaFoldDB" id="A0A8J8GAR1"/>
<evidence type="ECO:0000313" key="6">
    <source>
        <dbReference type="EMBL" id="NRS93102.1"/>
    </source>
</evidence>
<organism evidence="6 7">
    <name type="scientific">Frigoriflavimonas asaccharolytica</name>
    <dbReference type="NCBI Taxonomy" id="2735899"/>
    <lineage>
        <taxon>Bacteria</taxon>
        <taxon>Pseudomonadati</taxon>
        <taxon>Bacteroidota</taxon>
        <taxon>Flavobacteriia</taxon>
        <taxon>Flavobacteriales</taxon>
        <taxon>Weeksellaceae</taxon>
        <taxon>Frigoriflavimonas</taxon>
    </lineage>
</organism>
<dbReference type="RefSeq" id="WP_317170372.1">
    <property type="nucleotide sequence ID" value="NZ_JABSNO010000016.1"/>
</dbReference>
<feature type="domain" description="FAD-binding" evidence="5">
    <location>
        <begin position="85"/>
        <end position="419"/>
    </location>
</feature>
<evidence type="ECO:0000259" key="5">
    <source>
        <dbReference type="Pfam" id="PF01494"/>
    </source>
</evidence>
<proteinExistence type="predicted"/>
<dbReference type="GO" id="GO:0071949">
    <property type="term" value="F:FAD binding"/>
    <property type="evidence" value="ECO:0007669"/>
    <property type="project" value="InterPro"/>
</dbReference>
<comment type="caution">
    <text evidence="6">The sequence shown here is derived from an EMBL/GenBank/DDBJ whole genome shotgun (WGS) entry which is preliminary data.</text>
</comment>
<keyword evidence="2" id="KW-0274">FAD</keyword>
<dbReference type="Gene3D" id="3.50.50.60">
    <property type="entry name" value="FAD/NAD(P)-binding domain"/>
    <property type="match status" value="1"/>
</dbReference>
<dbReference type="Proteomes" id="UP000610746">
    <property type="component" value="Unassembled WGS sequence"/>
</dbReference>
<gene>
    <name evidence="6" type="ORF">HNQ03_002188</name>
</gene>